<dbReference type="Pfam" id="PF00112">
    <property type="entry name" value="Peptidase_C1"/>
    <property type="match status" value="1"/>
</dbReference>
<evidence type="ECO:0000259" key="2">
    <source>
        <dbReference type="SMART" id="SM00645"/>
    </source>
</evidence>
<dbReference type="GO" id="GO:0006508">
    <property type="term" value="P:proteolysis"/>
    <property type="evidence" value="ECO:0007669"/>
    <property type="project" value="UniProtKB-KW"/>
</dbReference>
<evidence type="ECO:0000313" key="3">
    <source>
        <dbReference type="EMBL" id="TDR36591.1"/>
    </source>
</evidence>
<comment type="caution">
    <text evidence="3">The sequence shown here is derived from an EMBL/GenBank/DDBJ whole genome shotgun (WGS) entry which is preliminary data.</text>
</comment>
<dbReference type="RefSeq" id="WP_133821879.1">
    <property type="nucleotide sequence ID" value="NZ_SNZH01000028.1"/>
</dbReference>
<comment type="similarity">
    <text evidence="1">Belongs to the peptidase C1 family.</text>
</comment>
<dbReference type="CDD" id="cd02619">
    <property type="entry name" value="Peptidase_C1"/>
    <property type="match status" value="1"/>
</dbReference>
<sequence length="379" mass="40326">MKKTMHSPRSLSLRVAKNAFFADLAEQGVSPAAIRVLDQSGARTALDALSLLQAFPILSVHTSISAPELSNLIMRLDRNAARAFATSLDKRVRHEIILGASAPPESPWQDGRVVPLDTEEEPANAEAPQEGGVTVARCLHWPVRDQGSRGTCVAFAATAVLEIRECQQGAQLDFSEQFLYHAIKTNTNDGHPASDGTFLEFARDSIHVDGICAESLWPYAPNLIANNAGHTGLGNPTAVATADAARRTSLLNHGVGATQGNAALILAELQAGSPVAITVPVFWDPLSNQNNWSTPTSWSYGGVIDPPPSSVVSGGHAVCVVGFEPDLSEPLGGYFIFRNSWGVSWGASLPGGGYKGPEPGYGQISAAYVDRYLWESLTF</sequence>
<dbReference type="Gene3D" id="3.90.70.10">
    <property type="entry name" value="Cysteine proteinases"/>
    <property type="match status" value="1"/>
</dbReference>
<dbReference type="OrthoDB" id="1491023at2"/>
<dbReference type="SUPFAM" id="SSF54001">
    <property type="entry name" value="Cysteine proteinases"/>
    <property type="match status" value="1"/>
</dbReference>
<dbReference type="InterPro" id="IPR038765">
    <property type="entry name" value="Papain-like_cys_pep_sf"/>
</dbReference>
<dbReference type="PANTHER" id="PTHR12411">
    <property type="entry name" value="CYSTEINE PROTEASE FAMILY C1-RELATED"/>
    <property type="match status" value="1"/>
</dbReference>
<reference evidence="3 4" key="1">
    <citation type="submission" date="2019-03" db="EMBL/GenBank/DDBJ databases">
        <title>Genomic Encyclopedia of Type Strains, Phase IV (KMG-IV): sequencing the most valuable type-strain genomes for metagenomic binning, comparative biology and taxonomic classification.</title>
        <authorList>
            <person name="Goeker M."/>
        </authorList>
    </citation>
    <scope>NUCLEOTIDE SEQUENCE [LARGE SCALE GENOMIC DNA]</scope>
    <source>
        <strain evidence="3 4">DSM 21667</strain>
    </source>
</reference>
<keyword evidence="4" id="KW-1185">Reference proteome</keyword>
<proteinExistence type="inferred from homology"/>
<keyword evidence="3" id="KW-0645">Protease</keyword>
<evidence type="ECO:0000256" key="1">
    <source>
        <dbReference type="ARBA" id="ARBA00008455"/>
    </source>
</evidence>
<gene>
    <name evidence="3" type="ORF">DFR29_12812</name>
</gene>
<evidence type="ECO:0000313" key="4">
    <source>
        <dbReference type="Proteomes" id="UP000295293"/>
    </source>
</evidence>
<dbReference type="AlphaFoldDB" id="A0A4R6YID3"/>
<feature type="domain" description="Peptidase C1A papain C-terminal" evidence="2">
    <location>
        <begin position="127"/>
        <end position="370"/>
    </location>
</feature>
<name>A0A4R6YID3_9GAMM</name>
<dbReference type="SMART" id="SM00645">
    <property type="entry name" value="Pept_C1"/>
    <property type="match status" value="1"/>
</dbReference>
<protein>
    <submittedName>
        <fullName evidence="3">Papain like protease</fullName>
    </submittedName>
</protein>
<accession>A0A4R6YID3</accession>
<dbReference type="Proteomes" id="UP000295293">
    <property type="component" value="Unassembled WGS sequence"/>
</dbReference>
<dbReference type="InterPro" id="IPR013128">
    <property type="entry name" value="Peptidase_C1A"/>
</dbReference>
<keyword evidence="3" id="KW-0378">Hydrolase</keyword>
<organism evidence="3 4">
    <name type="scientific">Tahibacter aquaticus</name>
    <dbReference type="NCBI Taxonomy" id="520092"/>
    <lineage>
        <taxon>Bacteria</taxon>
        <taxon>Pseudomonadati</taxon>
        <taxon>Pseudomonadota</taxon>
        <taxon>Gammaproteobacteria</taxon>
        <taxon>Lysobacterales</taxon>
        <taxon>Rhodanobacteraceae</taxon>
        <taxon>Tahibacter</taxon>
    </lineage>
</organism>
<dbReference type="InterPro" id="IPR000668">
    <property type="entry name" value="Peptidase_C1A_C"/>
</dbReference>
<dbReference type="EMBL" id="SNZH01000028">
    <property type="protein sequence ID" value="TDR36591.1"/>
    <property type="molecule type" value="Genomic_DNA"/>
</dbReference>
<dbReference type="GO" id="GO:0008234">
    <property type="term" value="F:cysteine-type peptidase activity"/>
    <property type="evidence" value="ECO:0007669"/>
    <property type="project" value="InterPro"/>
</dbReference>